<evidence type="ECO:0000256" key="3">
    <source>
        <dbReference type="ARBA" id="ARBA00023002"/>
    </source>
</evidence>
<keyword evidence="5" id="KW-1185">Reference proteome</keyword>
<keyword evidence="2" id="KW-0274">FAD</keyword>
<dbReference type="Gene3D" id="3.50.50.60">
    <property type="entry name" value="FAD/NAD(P)-binding domain"/>
    <property type="match status" value="1"/>
</dbReference>
<dbReference type="AlphaFoldDB" id="A0A084BBP4"/>
<dbReference type="SUPFAM" id="SSF51905">
    <property type="entry name" value="FAD/NAD(P)-binding domain"/>
    <property type="match status" value="2"/>
</dbReference>
<dbReference type="HOGENOM" id="CLU_019225_1_0_1"/>
<accession>A0A084BBP4</accession>
<evidence type="ECO:0000256" key="2">
    <source>
        <dbReference type="ARBA" id="ARBA00022827"/>
    </source>
</evidence>
<evidence type="ECO:0000313" key="5">
    <source>
        <dbReference type="Proteomes" id="UP000028045"/>
    </source>
</evidence>
<dbReference type="InterPro" id="IPR036188">
    <property type="entry name" value="FAD/NAD-bd_sf"/>
</dbReference>
<keyword evidence="3" id="KW-0560">Oxidoreductase</keyword>
<name>A0A084BBP4_STACB</name>
<dbReference type="OrthoDB" id="2915840at2759"/>
<dbReference type="PANTHER" id="PTHR23023">
    <property type="entry name" value="DIMETHYLANILINE MONOOXYGENASE"/>
    <property type="match status" value="1"/>
</dbReference>
<reference evidence="4 5" key="1">
    <citation type="journal article" date="2014" name="BMC Genomics">
        <title>Comparative genome sequencing reveals chemotype-specific gene clusters in the toxigenic black mold Stachybotrys.</title>
        <authorList>
            <person name="Semeiks J."/>
            <person name="Borek D."/>
            <person name="Otwinowski Z."/>
            <person name="Grishin N.V."/>
        </authorList>
    </citation>
    <scope>NUCLEOTIDE SEQUENCE [LARGE SCALE GENOMIC DNA]</scope>
    <source>
        <strain evidence="5">CBS 109288 / IBT 7711</strain>
    </source>
</reference>
<gene>
    <name evidence="4" type="ORF">S7711_01320</name>
</gene>
<organism evidence="4 5">
    <name type="scientific">Stachybotrys chartarum (strain CBS 109288 / IBT 7711)</name>
    <name type="common">Toxic black mold</name>
    <name type="synonym">Stilbospora chartarum</name>
    <dbReference type="NCBI Taxonomy" id="1280523"/>
    <lineage>
        <taxon>Eukaryota</taxon>
        <taxon>Fungi</taxon>
        <taxon>Dikarya</taxon>
        <taxon>Ascomycota</taxon>
        <taxon>Pezizomycotina</taxon>
        <taxon>Sordariomycetes</taxon>
        <taxon>Hypocreomycetidae</taxon>
        <taxon>Hypocreales</taxon>
        <taxon>Stachybotryaceae</taxon>
        <taxon>Stachybotrys</taxon>
    </lineage>
</organism>
<dbReference type="GO" id="GO:0016491">
    <property type="term" value="F:oxidoreductase activity"/>
    <property type="evidence" value="ECO:0007669"/>
    <property type="project" value="UniProtKB-KW"/>
</dbReference>
<keyword evidence="1" id="KW-0285">Flavoprotein</keyword>
<dbReference type="Proteomes" id="UP000028045">
    <property type="component" value="Unassembled WGS sequence"/>
</dbReference>
<evidence type="ECO:0000256" key="1">
    <source>
        <dbReference type="ARBA" id="ARBA00022630"/>
    </source>
</evidence>
<dbReference type="Pfam" id="PF13738">
    <property type="entry name" value="Pyr_redox_3"/>
    <property type="match status" value="1"/>
</dbReference>
<dbReference type="EMBL" id="KL647405">
    <property type="protein sequence ID" value="KEY74973.1"/>
    <property type="molecule type" value="Genomic_DNA"/>
</dbReference>
<dbReference type="InterPro" id="IPR050346">
    <property type="entry name" value="FMO-like"/>
</dbReference>
<protein>
    <recommendedName>
        <fullName evidence="6">FAD/NAD(P)-binding domain-containing protein</fullName>
    </recommendedName>
</protein>
<evidence type="ECO:0008006" key="6">
    <source>
        <dbReference type="Google" id="ProtNLM"/>
    </source>
</evidence>
<evidence type="ECO:0000313" key="4">
    <source>
        <dbReference type="EMBL" id="KEY74973.1"/>
    </source>
</evidence>
<proteinExistence type="predicted"/>
<sequence length="557" mass="62676">MMNSYDIVVVGTGWYGLAAAKAYLQMHPTEKMLVLESAESCGGTWSKNRLYPGLKSNNMVDTYEYPDFPMLEKVYGVKPNNHIPGTVLHRYLTDFAHQFGIYSRIKFHHRLEVVEPNASGGWDLTVESPEGLFKIQTAKLILATGLTSTPNMPKYKGQETFGAPIFHAKDFCQKAPTLKNIKTATVVGGAKSAYDVAYAFVEDGASVDLVVRPNGHGPVWIAPPFVTPFRTRLDKLLNRRMMTWFAPCPWGDHFPFVRRFLHGTFVGRLLVSLFWRVLSADVIADNGYNSHPELQKLKPWHSAFWIGSGLSILNYDKSLFDMIKQGKIRVHIENIDHLEMNKVILENGTALNSDVLVCSTGWKKESSFKFSGLDEAGLGLDMSAEEKRLANADYDKKVLTMFPSLKKQPQLRFKPIEADPLRFYRFIVPSGMIKQRNLAFSGMVSTVSTSMCATTQGIWISAFLGGKLDKAPGSKEEVTEEIYLHTQWGKWRYPCGYGASLPDLVFESIPYMDLLLSDLGIKSKRKSSTWKEITDAYTPHDMVGLVEEWQAAHEKDA</sequence>